<dbReference type="EMBL" id="JAQPOK010000060">
    <property type="protein sequence ID" value="MDJ1178626.1"/>
    <property type="molecule type" value="Genomic_DNA"/>
</dbReference>
<evidence type="ECO:0000256" key="2">
    <source>
        <dbReference type="ARBA" id="ARBA00023118"/>
    </source>
</evidence>
<keyword evidence="1" id="KW-0547">Nucleotide-binding</keyword>
<comment type="caution">
    <text evidence="5">The sequence shown here is derived from an EMBL/GenBank/DDBJ whole genome shotgun (WGS) entry which is preliminary data.</text>
</comment>
<feature type="domain" description="CRISPR-associated protein Cmr2 N-terminal" evidence="3">
    <location>
        <begin position="73"/>
        <end position="176"/>
    </location>
</feature>
<dbReference type="InterPro" id="IPR038242">
    <property type="entry name" value="Cmr2_N"/>
</dbReference>
<keyword evidence="6" id="KW-1185">Reference proteome</keyword>
<protein>
    <submittedName>
        <fullName evidence="5">Type III-B CRISPR-associated protein Cas10/Cmr2</fullName>
    </submittedName>
</protein>
<dbReference type="Gene3D" id="3.30.70.2220">
    <property type="entry name" value="CRISPR-Cas system, Cmr2 subunit, D1 domain, cysteine cluster"/>
    <property type="match status" value="1"/>
</dbReference>
<name>A0ABT7BJE3_9CYAN</name>
<dbReference type="Pfam" id="PF12469">
    <property type="entry name" value="Cmr2_N"/>
    <property type="match status" value="1"/>
</dbReference>
<dbReference type="InterPro" id="IPR024615">
    <property type="entry name" value="CRISPR-assoc_Cmr2_N"/>
</dbReference>
<evidence type="ECO:0000259" key="3">
    <source>
        <dbReference type="Pfam" id="PF12469"/>
    </source>
</evidence>
<dbReference type="RefSeq" id="WP_283761938.1">
    <property type="nucleotide sequence ID" value="NZ_JAQPOK010000060.1"/>
</dbReference>
<evidence type="ECO:0000313" key="5">
    <source>
        <dbReference type="EMBL" id="MDJ1178626.1"/>
    </source>
</evidence>
<sequence>MNPEIWLREQQNLYPDDSLSLERPELCIHPVSGTLANTQFLKSQFPWGGGASCESCVQIRHLPSDLNLNQIGVLTFGPVQSFLGGGQRLRDWAVGSWLCHYLSAVIIYEWQRQGGRVLLPLHKEQALVQWLENKPLNSEKFWQPELPNVITGLYPAQDDWLTNLSRSVDAHWRCLVETLEQVVIQHRVYGRLINGQGWRVIQNDHQYLWSVYQDSCRLNQDSASKDIENLHKIIDAQKIGRRWTKSWWGGRTSPSDGQLSIWHPGLRLVYLEGTSGLPDNQLREFWENLANQEQGEFARLFSKSDRLNSIELVKRLASIPEIIAPTLQKLWGKNPPPCPWGTFPDRTAIAATWVTQYPQLEPQWNEALEALEESVLFPEAMKKTKWGIKSADRPEVNFHHPQILERRAIEDKEKQALWDEQPPLRWQSAIQWTVGWRGDGDNIGKWLSGEQYQTERLPWLNWHPVLKTIPENPPRKTELPHMLDLCVLFRYWNELLYPLTEDSHQGKVIFAGGDDFLLLGPLTEFIPLTTDLYHLWNGTGSIEGLVDNTDTEDGWLKYGDENQLYPVPGERMHFSLGVVVAQRRVPQSLWDRNLNEAYKIAKKQGRNRVCIRVLFNSGQSLDWVCPWPLWERLMNFSPQTTREATELNRWEKLLLDLERIRLRQKSIYALRHPLNTLWKSLGIPLNFNQVYEGNRNFRRELEDWQWWINWVSLRAFLARQERDREKVISINN</sequence>
<feature type="domain" description="Cas10/Cmr2 second palm" evidence="4">
    <location>
        <begin position="438"/>
        <end position="610"/>
    </location>
</feature>
<gene>
    <name evidence="5" type="ORF">PJF56_07110</name>
</gene>
<dbReference type="Pfam" id="PF22335">
    <property type="entry name" value="Cas10-Cmr2_palm2"/>
    <property type="match status" value="1"/>
</dbReference>
<reference evidence="5 6" key="1">
    <citation type="submission" date="2023-01" db="EMBL/GenBank/DDBJ databases">
        <title>Novel diversity within Roseofilum (Cyanobacteria; Desertifilaceae) from marine benthic mats with descriptions of four novel species.</title>
        <authorList>
            <person name="Wang Y."/>
            <person name="Berthold D.E."/>
            <person name="Hu J."/>
            <person name="Lefler F.W."/>
            <person name="Laughinghouse H.D. IV."/>
        </authorList>
    </citation>
    <scope>NUCLEOTIDE SEQUENCE [LARGE SCALE GENOMIC DNA]</scope>
    <source>
        <strain evidence="5 6">BLCC-M91</strain>
    </source>
</reference>
<organism evidence="5 6">
    <name type="scientific">Roseofilum halophilum BLCC-M91</name>
    <dbReference type="NCBI Taxonomy" id="3022259"/>
    <lineage>
        <taxon>Bacteria</taxon>
        <taxon>Bacillati</taxon>
        <taxon>Cyanobacteriota</taxon>
        <taxon>Cyanophyceae</taxon>
        <taxon>Desertifilales</taxon>
        <taxon>Desertifilaceae</taxon>
        <taxon>Roseofilum</taxon>
        <taxon>Roseofilum halophilum</taxon>
    </lineage>
</organism>
<dbReference type="InterPro" id="IPR054767">
    <property type="entry name" value="Cas10-Cmr2_palm2"/>
</dbReference>
<dbReference type="Gene3D" id="3.30.70.270">
    <property type="match status" value="1"/>
</dbReference>
<keyword evidence="2" id="KW-0051">Antiviral defense</keyword>
<dbReference type="InterPro" id="IPR043128">
    <property type="entry name" value="Rev_trsase/Diguanyl_cyclase"/>
</dbReference>
<proteinExistence type="predicted"/>
<evidence type="ECO:0000256" key="1">
    <source>
        <dbReference type="ARBA" id="ARBA00022741"/>
    </source>
</evidence>
<evidence type="ECO:0000313" key="6">
    <source>
        <dbReference type="Proteomes" id="UP001231370"/>
    </source>
</evidence>
<accession>A0ABT7BJE3</accession>
<evidence type="ECO:0000259" key="4">
    <source>
        <dbReference type="Pfam" id="PF22335"/>
    </source>
</evidence>
<dbReference type="Proteomes" id="UP001231370">
    <property type="component" value="Unassembled WGS sequence"/>
</dbReference>